<evidence type="ECO:0000256" key="19">
    <source>
        <dbReference type="SAM" id="Phobius"/>
    </source>
</evidence>
<dbReference type="PRINTS" id="PR00075">
    <property type="entry name" value="FACDDSATRASE"/>
</dbReference>
<dbReference type="GO" id="GO:0005506">
    <property type="term" value="F:iron ion binding"/>
    <property type="evidence" value="ECO:0007669"/>
    <property type="project" value="TreeGrafter"/>
</dbReference>
<keyword evidence="14 19" id="KW-0472">Membrane</keyword>
<comment type="domain">
    <text evidence="17">The histidine box domains are involved in binding the catalytic metal ions.</text>
</comment>
<organism evidence="21 22">
    <name type="scientific">Pangasianodon hypophthalmus</name>
    <name type="common">Striped catfish</name>
    <name type="synonym">Helicophagus hypophthalmus</name>
    <dbReference type="NCBI Taxonomy" id="310915"/>
    <lineage>
        <taxon>Eukaryota</taxon>
        <taxon>Metazoa</taxon>
        <taxon>Chordata</taxon>
        <taxon>Craniata</taxon>
        <taxon>Vertebrata</taxon>
        <taxon>Euteleostomi</taxon>
        <taxon>Actinopterygii</taxon>
        <taxon>Neopterygii</taxon>
        <taxon>Teleostei</taxon>
        <taxon>Ostariophysi</taxon>
        <taxon>Siluriformes</taxon>
        <taxon>Pangasiidae</taxon>
        <taxon>Pangasianodon</taxon>
    </lineage>
</organism>
<feature type="transmembrane region" description="Helical" evidence="19">
    <location>
        <begin position="89"/>
        <end position="110"/>
    </location>
</feature>
<proteinExistence type="inferred from homology"/>
<keyword evidence="6 17" id="KW-0812">Transmembrane</keyword>
<evidence type="ECO:0000313" key="22">
    <source>
        <dbReference type="Proteomes" id="UP000327468"/>
    </source>
</evidence>
<feature type="transmembrane region" description="Helical" evidence="19">
    <location>
        <begin position="207"/>
        <end position="225"/>
    </location>
</feature>
<comment type="cofactor">
    <cofactor evidence="1 17">
        <name>Fe(2+)</name>
        <dbReference type="ChEBI" id="CHEBI:29033"/>
    </cofactor>
</comment>
<evidence type="ECO:0000256" key="15">
    <source>
        <dbReference type="ARBA" id="ARBA00023160"/>
    </source>
</evidence>
<evidence type="ECO:0000256" key="6">
    <source>
        <dbReference type="ARBA" id="ARBA00022692"/>
    </source>
</evidence>
<dbReference type="GO" id="GO:0006636">
    <property type="term" value="P:unsaturated fatty acid biosynthetic process"/>
    <property type="evidence" value="ECO:0007669"/>
    <property type="project" value="TreeGrafter"/>
</dbReference>
<dbReference type="GO" id="GO:0032896">
    <property type="term" value="F:palmitoyl-CoA 9-desaturase activity"/>
    <property type="evidence" value="ECO:0007669"/>
    <property type="project" value="TreeGrafter"/>
</dbReference>
<evidence type="ECO:0000256" key="11">
    <source>
        <dbReference type="ARBA" id="ARBA00023002"/>
    </source>
</evidence>
<evidence type="ECO:0000256" key="12">
    <source>
        <dbReference type="ARBA" id="ARBA00023004"/>
    </source>
</evidence>
<evidence type="ECO:0000256" key="2">
    <source>
        <dbReference type="ARBA" id="ARBA00004477"/>
    </source>
</evidence>
<evidence type="ECO:0000256" key="4">
    <source>
        <dbReference type="ARBA" id="ARBA00012620"/>
    </source>
</evidence>
<dbReference type="AlphaFoldDB" id="A0A5N5PRH2"/>
<comment type="caution">
    <text evidence="21">The sequence shown here is derived from an EMBL/GenBank/DDBJ whole genome shotgun (WGS) entry which is preliminary data.</text>
</comment>
<evidence type="ECO:0000256" key="14">
    <source>
        <dbReference type="ARBA" id="ARBA00023136"/>
    </source>
</evidence>
<keyword evidence="9" id="KW-0276">Fatty acid metabolism</keyword>
<evidence type="ECO:0000256" key="10">
    <source>
        <dbReference type="ARBA" id="ARBA00022989"/>
    </source>
</evidence>
<reference evidence="21 22" key="1">
    <citation type="submission" date="2019-06" db="EMBL/GenBank/DDBJ databases">
        <title>A chromosome-scale genome assembly of the striped catfish, Pangasianodon hypophthalmus.</title>
        <authorList>
            <person name="Wen M."/>
            <person name="Zahm M."/>
            <person name="Roques C."/>
            <person name="Cabau C."/>
            <person name="Klopp C."/>
            <person name="Donnadieu C."/>
            <person name="Jouanno E."/>
            <person name="Avarre J.-C."/>
            <person name="Campet M."/>
            <person name="Ha T.T.T."/>
            <person name="Dugue R."/>
            <person name="Lampietro C."/>
            <person name="Louis A."/>
            <person name="Herpin A."/>
            <person name="Echchiki A."/>
            <person name="Berthelot C."/>
            <person name="Parey E."/>
            <person name="Roest-Crollius H."/>
            <person name="Braasch I."/>
            <person name="Postlethwait J."/>
            <person name="Bobe J."/>
            <person name="Montfort J."/>
            <person name="Bouchez O."/>
            <person name="Begum T."/>
            <person name="Schartl M."/>
            <person name="Guiguen Y."/>
        </authorList>
    </citation>
    <scope>NUCLEOTIDE SEQUENCE [LARGE SCALE GENOMIC DNA]</scope>
    <source>
        <strain evidence="21 22">Indonesia</strain>
        <tissue evidence="21">Blood</tissue>
    </source>
</reference>
<dbReference type="GO" id="GO:1903966">
    <property type="term" value="P:monounsaturated fatty acid biosynthetic process"/>
    <property type="evidence" value="ECO:0007669"/>
    <property type="project" value="TreeGrafter"/>
</dbReference>
<dbReference type="PROSITE" id="PS00476">
    <property type="entry name" value="FATTY_ACID_DESATUR_1"/>
    <property type="match status" value="1"/>
</dbReference>
<dbReference type="CDD" id="cd03505">
    <property type="entry name" value="Delta9-FADS-like"/>
    <property type="match status" value="1"/>
</dbReference>
<dbReference type="GO" id="GO:0070542">
    <property type="term" value="P:response to fatty acid"/>
    <property type="evidence" value="ECO:0007669"/>
    <property type="project" value="TreeGrafter"/>
</dbReference>
<dbReference type="EMBL" id="VFJC01000004">
    <property type="protein sequence ID" value="KAB5581703.1"/>
    <property type="molecule type" value="Genomic_DNA"/>
</dbReference>
<keyword evidence="12" id="KW-0408">Iron</keyword>
<dbReference type="OrthoDB" id="10260134at2759"/>
<name>A0A5N5PRH2_PANHP</name>
<evidence type="ECO:0000256" key="1">
    <source>
        <dbReference type="ARBA" id="ARBA00001954"/>
    </source>
</evidence>
<evidence type="ECO:0000256" key="16">
    <source>
        <dbReference type="ARBA" id="ARBA00047947"/>
    </source>
</evidence>
<evidence type="ECO:0000256" key="17">
    <source>
        <dbReference type="RuleBase" id="RU000581"/>
    </source>
</evidence>
<dbReference type="InterPro" id="IPR005804">
    <property type="entry name" value="FA_desaturase_dom"/>
</dbReference>
<dbReference type="Pfam" id="PF00487">
    <property type="entry name" value="FA_desaturase"/>
    <property type="match status" value="1"/>
</dbReference>
<dbReference type="GO" id="GO:0004768">
    <property type="term" value="F:stearoyl-CoA 9-desaturase activity"/>
    <property type="evidence" value="ECO:0007669"/>
    <property type="project" value="UniProtKB-EC"/>
</dbReference>
<feature type="transmembrane region" description="Helical" evidence="19">
    <location>
        <begin position="58"/>
        <end position="77"/>
    </location>
</feature>
<keyword evidence="7" id="KW-0479">Metal-binding</keyword>
<gene>
    <name evidence="21" type="ORF">PHYPO_G00178780</name>
</gene>
<protein>
    <recommendedName>
        <fullName evidence="4">stearoyl-CoA 9-desaturase</fullName>
        <ecNumber evidence="4">1.14.19.1</ecNumber>
    </recommendedName>
</protein>
<dbReference type="Proteomes" id="UP000327468">
    <property type="component" value="Chromosome 3"/>
</dbReference>
<evidence type="ECO:0000256" key="5">
    <source>
        <dbReference type="ARBA" id="ARBA00022516"/>
    </source>
</evidence>
<feature type="transmembrane region" description="Helical" evidence="19">
    <location>
        <begin position="231"/>
        <end position="251"/>
    </location>
</feature>
<keyword evidence="22" id="KW-1185">Reference proteome</keyword>
<evidence type="ECO:0000256" key="7">
    <source>
        <dbReference type="ARBA" id="ARBA00022723"/>
    </source>
</evidence>
<keyword evidence="10 19" id="KW-1133">Transmembrane helix</keyword>
<feature type="region of interest" description="Disordered" evidence="18">
    <location>
        <begin position="1"/>
        <end position="29"/>
    </location>
</feature>
<accession>A0A5N5PRH2</accession>
<dbReference type="PANTHER" id="PTHR11351:SF102">
    <property type="entry name" value="STEAROYL-COA DESATURASE"/>
    <property type="match status" value="1"/>
</dbReference>
<comment type="catalytic activity">
    <reaction evidence="16">
        <text>octadecanoyl-CoA + 2 Fe(II)-[cytochrome b5] + O2 + 2 H(+) = (9Z)-octadecenoyl-CoA + 2 Fe(III)-[cytochrome b5] + 2 H2O</text>
        <dbReference type="Rhea" id="RHEA:19721"/>
        <dbReference type="Rhea" id="RHEA-COMP:10438"/>
        <dbReference type="Rhea" id="RHEA-COMP:10439"/>
        <dbReference type="ChEBI" id="CHEBI:15377"/>
        <dbReference type="ChEBI" id="CHEBI:15378"/>
        <dbReference type="ChEBI" id="CHEBI:15379"/>
        <dbReference type="ChEBI" id="CHEBI:29033"/>
        <dbReference type="ChEBI" id="CHEBI:29034"/>
        <dbReference type="ChEBI" id="CHEBI:57387"/>
        <dbReference type="ChEBI" id="CHEBI:57394"/>
        <dbReference type="EC" id="1.14.19.1"/>
    </reaction>
</comment>
<dbReference type="EC" id="1.14.19.1" evidence="4"/>
<keyword evidence="15 17" id="KW-0275">Fatty acid biosynthesis</keyword>
<dbReference type="GO" id="GO:0005789">
    <property type="term" value="C:endoplasmic reticulum membrane"/>
    <property type="evidence" value="ECO:0007669"/>
    <property type="project" value="UniProtKB-SubCell"/>
</dbReference>
<comment type="similarity">
    <text evidence="3 17">Belongs to the fatty acid desaturase type 1 family.</text>
</comment>
<evidence type="ECO:0000256" key="18">
    <source>
        <dbReference type="SAM" id="MobiDB-lite"/>
    </source>
</evidence>
<dbReference type="InterPro" id="IPR001522">
    <property type="entry name" value="FADS-1_CS"/>
</dbReference>
<evidence type="ECO:0000256" key="8">
    <source>
        <dbReference type="ARBA" id="ARBA00022824"/>
    </source>
</evidence>
<keyword evidence="13" id="KW-0443">Lipid metabolism</keyword>
<evidence type="ECO:0000256" key="9">
    <source>
        <dbReference type="ARBA" id="ARBA00022832"/>
    </source>
</evidence>
<keyword evidence="8" id="KW-0256">Endoplasmic reticulum</keyword>
<feature type="domain" description="Fatty acid desaturase" evidence="20">
    <location>
        <begin position="91"/>
        <end position="293"/>
    </location>
</feature>
<sequence>MRGLDATGQTENMTDTEKRDCSSARQRIPEQNGEATWVDDVFDESYKEKEGLVIPMKIVWRNVVLMALLHIGAVHGLTLVPSAKAFTLLWAWICFLISAMGVTAGVHRLWSHRSYKAKLPLRVFLAIANSMAFQNDIYEWSRDHRAHHKYSETNADPHNAKRGFFFSHIGWLLVRKHPDVIEKGSKLDLSDLKADGVVMFQRRHYKLSVVVMCFLVPTLVPWYFWGESLSLAFFIPGLLRYAVTLNASWLVNSAAHMWGMRPFDRNINPRENKFVAFSAVGEGFHNYHHTFPYDYATSEYGSVLNFTKMFIDFMSYIGLAQDCKKPSHDTILARIQRTGDGSHKSG</sequence>
<dbReference type="PANTHER" id="PTHR11351">
    <property type="entry name" value="ACYL-COA DESATURASE"/>
    <property type="match status" value="1"/>
</dbReference>
<evidence type="ECO:0000259" key="20">
    <source>
        <dbReference type="Pfam" id="PF00487"/>
    </source>
</evidence>
<comment type="subcellular location">
    <subcellularLocation>
        <location evidence="2">Endoplasmic reticulum membrane</location>
        <topology evidence="2">Multi-pass membrane protein</topology>
    </subcellularLocation>
</comment>
<evidence type="ECO:0000256" key="13">
    <source>
        <dbReference type="ARBA" id="ARBA00023098"/>
    </source>
</evidence>
<keyword evidence="5 17" id="KW-0444">Lipid biosynthesis</keyword>
<evidence type="ECO:0000256" key="3">
    <source>
        <dbReference type="ARBA" id="ARBA00009295"/>
    </source>
</evidence>
<evidence type="ECO:0000313" key="21">
    <source>
        <dbReference type="EMBL" id="KAB5581703.1"/>
    </source>
</evidence>
<dbReference type="InterPro" id="IPR015876">
    <property type="entry name" value="Acyl-CoA_DS"/>
</dbReference>
<keyword evidence="11 17" id="KW-0560">Oxidoreductase</keyword>